<dbReference type="EMBL" id="JASGOQ010000001">
    <property type="protein sequence ID" value="MDV5390005.1"/>
    <property type="molecule type" value="Genomic_DNA"/>
</dbReference>
<dbReference type="SUPFAM" id="SSF52540">
    <property type="entry name" value="P-loop containing nucleoside triphosphate hydrolases"/>
    <property type="match status" value="1"/>
</dbReference>
<protein>
    <submittedName>
        <fullName evidence="1">Protein DpdH</fullName>
    </submittedName>
</protein>
<evidence type="ECO:0000313" key="1">
    <source>
        <dbReference type="EMBL" id="MDV5390005.1"/>
    </source>
</evidence>
<name>A0AAE4PZD4_9GAMM</name>
<sequence length="1048" mass="119206">MEIMSYWPSHQGVKECIRTEAEELSETTLLAVHEPMLLHRDGISANDIRQCNENDLLQEFIRSERPLPIIGSSGVGKSHLIRWLAAKLATTPESADWHIVRIPKNASLRQVLEKLLAGLEGDSFEEARSRINQIGEKKTPKELAEELLLEMGQLIVRTASEIKVRGKYLSAKTPIELTEEEKEEKKTLGLKSRHYGKSDDEDEPSLRWLLNDLEIKRQLFLKPNHCIYQFAERMLEGAKDNTLERNDYRIHGSDLDFGDSLDLTQTTKGVADYIRKVRLNTDTNVRTEVADILNEVLGRAMGVKFEQMFRYRGGSFQDLFKEIRKYLHQQGRTLVVLVEDMAAISAIENVLIDSLMEESTYDGEQELCPLRSAIAVTEGYAGYVRRQGTIKTRAQAEWRIEEANGDDKQQIERIINFCGRYLNAARHGKVQLANLYETTNAINWPPVWQNQDGTPDELQFFGEASQPRVPLFPLSRNAIEVLVRHHCVDEHQVLRFNPRLVLNRVILEVVRDGAKSALQGAFPHAEFASIRGSLTLQGEIAGLGLKNPGQAMSLATIWGNKPQTWEQLRKHLPASVVMAFGGDDFASYLSNDIPETGYVNPIIDKKTKPIKPIDKPAKPILLEEPYVAELSAWLQEGKTLSQQLSNQLRKALQKQLLLNLDKNLIAADFMPLVTVGARFMCSLHKANGDSEGMPLRFFDPKLLRDELARSDILRVSLGLLRWSDANEGTRLGYNYPNGEKDFYAISDFMSTWGPSQISKILGEKREKQLQQAMEEHLKLASKLALFSPNMTLEAKLNVLLLPATDLVNKNHIVYRKGLNSIRLKDSRTVDRLFIESAINEWESAKLNWLELINTQNRAIEGDLAKPSLRKAENSLSQALDRSFQLQIKNSLDDIANLQTAVSLFACCTTKPDFELLVDRWLEVMTQLKRADKYPSESDFPSYSSLRNRIKELRESGSWELIKAIRNVSQQQEPYLQWCALQSLPAVENDNFGKTMDLWTKVRQSIVFKLRRDNAMGDAATLNESREKARDVLRKIRSDLQTLSQRKHG</sequence>
<organism evidence="1 2">
    <name type="scientific">Shewanella xiamenensis</name>
    <dbReference type="NCBI Taxonomy" id="332186"/>
    <lineage>
        <taxon>Bacteria</taxon>
        <taxon>Pseudomonadati</taxon>
        <taxon>Pseudomonadota</taxon>
        <taxon>Gammaproteobacteria</taxon>
        <taxon>Alteromonadales</taxon>
        <taxon>Shewanellaceae</taxon>
        <taxon>Shewanella</taxon>
    </lineage>
</organism>
<dbReference type="NCBIfam" id="NF041065">
    <property type="entry name" value="DpdH"/>
    <property type="match status" value="1"/>
</dbReference>
<proteinExistence type="predicted"/>
<accession>A0AAE4PZD4</accession>
<gene>
    <name evidence="1" type="primary">dpdH</name>
    <name evidence="1" type="ORF">QM089_06970</name>
</gene>
<dbReference type="AlphaFoldDB" id="A0AAE4PZD4"/>
<comment type="caution">
    <text evidence="1">The sequence shown here is derived from an EMBL/GenBank/DDBJ whole genome shotgun (WGS) entry which is preliminary data.</text>
</comment>
<evidence type="ECO:0000313" key="2">
    <source>
        <dbReference type="Proteomes" id="UP001187859"/>
    </source>
</evidence>
<dbReference type="InterPro" id="IPR027417">
    <property type="entry name" value="P-loop_NTPase"/>
</dbReference>
<reference evidence="1" key="1">
    <citation type="submission" date="2023-05" db="EMBL/GenBank/DDBJ databases">
        <title>Colonisation of extended spectrum b-lactamase- and carbapenemase-producing bacteria on hospital surfaces from low- and middle-income countries.</title>
        <authorList>
            <person name="Nieto-Rosado M."/>
            <person name="Sands K."/>
            <person name="Iregbu K."/>
            <person name="Zahra R."/>
            <person name="Mazarati J.B."/>
            <person name="Mehtar S."/>
            <person name="Barnards-Group B."/>
            <person name="Walsh T.R."/>
        </authorList>
    </citation>
    <scope>NUCLEOTIDE SEQUENCE</scope>
    <source>
        <strain evidence="1">PP-E493</strain>
    </source>
</reference>
<dbReference type="Proteomes" id="UP001187859">
    <property type="component" value="Unassembled WGS sequence"/>
</dbReference>
<dbReference type="RefSeq" id="WP_317519673.1">
    <property type="nucleotide sequence ID" value="NZ_JASGOQ010000001.1"/>
</dbReference>